<evidence type="ECO:0000313" key="5">
    <source>
        <dbReference type="Proteomes" id="UP000273611"/>
    </source>
</evidence>
<gene>
    <name evidence="2" type="ORF">CO662_16565</name>
    <name evidence="3" type="ORF">EEQ99_04025</name>
</gene>
<dbReference type="GeneID" id="302507002"/>
<name>A0A432NYC4_9HYPH</name>
<organism evidence="3 5">
    <name type="scientific">Rhizobium anhuiense</name>
    <dbReference type="NCBI Taxonomy" id="1184720"/>
    <lineage>
        <taxon>Bacteria</taxon>
        <taxon>Pseudomonadati</taxon>
        <taxon>Pseudomonadota</taxon>
        <taxon>Alphaproteobacteria</taxon>
        <taxon>Hyphomicrobiales</taxon>
        <taxon>Rhizobiaceae</taxon>
        <taxon>Rhizobium/Agrobacterium group</taxon>
        <taxon>Rhizobium</taxon>
    </lineage>
</organism>
<reference evidence="2 4" key="2">
    <citation type="submission" date="2017-09" db="EMBL/GenBank/DDBJ databases">
        <title>Comparative genomics of rhizobia isolated from Phaseolus vulgaris in China.</title>
        <authorList>
            <person name="Tong W."/>
        </authorList>
    </citation>
    <scope>NUCLEOTIDE SEQUENCE [LARGE SCALE GENOMIC DNA]</scope>
    <source>
        <strain evidence="2 4">Y27</strain>
    </source>
</reference>
<protein>
    <recommendedName>
        <fullName evidence="1">Tetrahydrofolate dehydrogenase/cyclohydrolase NAD(P)-binding domain-containing protein</fullName>
    </recommendedName>
</protein>
<evidence type="ECO:0000313" key="4">
    <source>
        <dbReference type="Proteomes" id="UP000219972"/>
    </source>
</evidence>
<dbReference type="InterPro" id="IPR020631">
    <property type="entry name" value="THF_DH/CycHdrlase_NAD-bd_dom"/>
</dbReference>
<accession>A0A432NYC4</accession>
<keyword evidence="4" id="KW-1185">Reference proteome</keyword>
<evidence type="ECO:0000313" key="3">
    <source>
        <dbReference type="EMBL" id="RUM04687.1"/>
    </source>
</evidence>
<dbReference type="Gene3D" id="3.40.50.10860">
    <property type="entry name" value="Leucine Dehydrogenase, chain A, domain 1"/>
    <property type="match status" value="1"/>
</dbReference>
<reference evidence="3" key="3">
    <citation type="submission" date="2018-11" db="EMBL/GenBank/DDBJ databases">
        <authorList>
            <person name="Huo Y."/>
        </authorList>
    </citation>
    <scope>NUCLEOTIDE SEQUENCE</scope>
    <source>
        <strain evidence="3">CCBAU 23252</strain>
    </source>
</reference>
<dbReference type="AlphaFoldDB" id="A0A432NYC4"/>
<dbReference type="RefSeq" id="WP_080759866.1">
    <property type="nucleotide sequence ID" value="NZ_BMFI01000002.1"/>
</dbReference>
<dbReference type="GO" id="GO:0004488">
    <property type="term" value="F:methylenetetrahydrofolate dehydrogenase (NADP+) activity"/>
    <property type="evidence" value="ECO:0007669"/>
    <property type="project" value="InterPro"/>
</dbReference>
<dbReference type="Proteomes" id="UP000273611">
    <property type="component" value="Unassembled WGS sequence"/>
</dbReference>
<feature type="domain" description="Tetrahydrofolate dehydrogenase/cyclohydrolase NAD(P)-binding" evidence="1">
    <location>
        <begin position="63"/>
        <end position="91"/>
    </location>
</feature>
<comment type="caution">
    <text evidence="3">The sequence shown here is derived from an EMBL/GenBank/DDBJ whole genome shotgun (WGS) entry which is preliminary data.</text>
</comment>
<dbReference type="Pfam" id="PF02882">
    <property type="entry name" value="THF_DHG_CYH_C"/>
    <property type="match status" value="1"/>
</dbReference>
<dbReference type="Proteomes" id="UP000219972">
    <property type="component" value="Unassembled WGS sequence"/>
</dbReference>
<evidence type="ECO:0000313" key="2">
    <source>
        <dbReference type="EMBL" id="PDS51084.1"/>
    </source>
</evidence>
<evidence type="ECO:0000259" key="1">
    <source>
        <dbReference type="Pfam" id="PF02882"/>
    </source>
</evidence>
<dbReference type="EMBL" id="NWSL01000009">
    <property type="protein sequence ID" value="PDS51084.1"/>
    <property type="molecule type" value="Genomic_DNA"/>
</dbReference>
<reference evidence="3 5" key="1">
    <citation type="journal article" date="2015" name="Int. J. Syst. Evol. Microbiol.">
        <title>Rhizobium anhuiense sp. nov., isolated from effective nodules of Vicia faba and Pisum sativum.</title>
        <authorList>
            <person name="Zhang Y.J."/>
            <person name="Zheng W.T."/>
            <person name="Everall I."/>
            <person name="Young J.P."/>
            <person name="Zhang X.X."/>
            <person name="Tian C.F."/>
            <person name="Sui X.H."/>
            <person name="Wang E.T."/>
            <person name="Chen W.X."/>
        </authorList>
    </citation>
    <scope>NUCLEOTIDE SEQUENCE [LARGE SCALE GENOMIC DNA]</scope>
    <source>
        <strain evidence="3 5">CCBAU 23252</strain>
    </source>
</reference>
<dbReference type="EMBL" id="RIBW01000001">
    <property type="protein sequence ID" value="RUM04687.1"/>
    <property type="molecule type" value="Genomic_DNA"/>
</dbReference>
<sequence>MASVYGKRRNGSDCTIVSPFPKISCSRTSTGSRRFQRRDPGACERQAAGSAPASHFPGIAPASRAGAITPVLGGVGPMTIMSMMHNTAIAAFMRRGLEVPQQSGMALPLKAEPL</sequence>
<proteinExistence type="predicted"/>